<sequence length="112" mass="12952">MVYLIFMLLISLAVALFAVQNAMSVDVTFMTWSFTTSLVMVIILSLLAGIIIALFWLLKQKTTNYMQVKKLKEQIDELENKNSKLVEENNMLMHTQKQRLEQDKLVITDKPV</sequence>
<accession>A0A9D1MRE0</accession>
<dbReference type="Pfam" id="PF06305">
    <property type="entry name" value="LapA_dom"/>
    <property type="match status" value="1"/>
</dbReference>
<keyword evidence="2 6" id="KW-0812">Transmembrane</keyword>
<reference evidence="8" key="2">
    <citation type="journal article" date="2021" name="PeerJ">
        <title>Extensive microbial diversity within the chicken gut microbiome revealed by metagenomics and culture.</title>
        <authorList>
            <person name="Gilroy R."/>
            <person name="Ravi A."/>
            <person name="Getino M."/>
            <person name="Pursley I."/>
            <person name="Horton D.L."/>
            <person name="Alikhan N.F."/>
            <person name="Baker D."/>
            <person name="Gharbi K."/>
            <person name="Hall N."/>
            <person name="Watson M."/>
            <person name="Adriaenssens E.M."/>
            <person name="Foster-Nyarko E."/>
            <person name="Jarju S."/>
            <person name="Secka A."/>
            <person name="Antonio M."/>
            <person name="Oren A."/>
            <person name="Chaudhuri R.R."/>
            <person name="La Ragione R."/>
            <person name="Hildebrand F."/>
            <person name="Pallen M.J."/>
        </authorList>
    </citation>
    <scope>NUCLEOTIDE SEQUENCE</scope>
    <source>
        <strain evidence="8">CHK160-1198</strain>
    </source>
</reference>
<dbReference type="Proteomes" id="UP000824099">
    <property type="component" value="Unassembled WGS sequence"/>
</dbReference>
<protein>
    <submittedName>
        <fullName evidence="8">LapA family protein</fullName>
    </submittedName>
</protein>
<keyword evidence="3 6" id="KW-1133">Transmembrane helix</keyword>
<dbReference type="EMBL" id="DVNI01000129">
    <property type="protein sequence ID" value="HIU64875.1"/>
    <property type="molecule type" value="Genomic_DNA"/>
</dbReference>
<dbReference type="PANTHER" id="PTHR41335:SF1">
    <property type="entry name" value="MEMBRANE PROTEIN"/>
    <property type="match status" value="1"/>
</dbReference>
<evidence type="ECO:0000256" key="6">
    <source>
        <dbReference type="SAM" id="Phobius"/>
    </source>
</evidence>
<evidence type="ECO:0000313" key="8">
    <source>
        <dbReference type="EMBL" id="HIU64875.1"/>
    </source>
</evidence>
<dbReference type="GO" id="GO:0005886">
    <property type="term" value="C:plasma membrane"/>
    <property type="evidence" value="ECO:0007669"/>
    <property type="project" value="InterPro"/>
</dbReference>
<keyword evidence="1" id="KW-1003">Cell membrane</keyword>
<reference evidence="8" key="1">
    <citation type="submission" date="2020-10" db="EMBL/GenBank/DDBJ databases">
        <authorList>
            <person name="Gilroy R."/>
        </authorList>
    </citation>
    <scope>NUCLEOTIDE SEQUENCE</scope>
    <source>
        <strain evidence="8">CHK160-1198</strain>
    </source>
</reference>
<evidence type="ECO:0000313" key="9">
    <source>
        <dbReference type="Proteomes" id="UP000824099"/>
    </source>
</evidence>
<comment type="caution">
    <text evidence="8">The sequence shown here is derived from an EMBL/GenBank/DDBJ whole genome shotgun (WGS) entry which is preliminary data.</text>
</comment>
<organism evidence="8 9">
    <name type="scientific">Candidatus Avacidaminococcus intestinavium</name>
    <dbReference type="NCBI Taxonomy" id="2840684"/>
    <lineage>
        <taxon>Bacteria</taxon>
        <taxon>Bacillati</taxon>
        <taxon>Bacillota</taxon>
        <taxon>Negativicutes</taxon>
        <taxon>Acidaminococcales</taxon>
        <taxon>Acidaminococcaceae</taxon>
        <taxon>Acidaminococcaceae incertae sedis</taxon>
        <taxon>Candidatus Avacidaminococcus</taxon>
    </lineage>
</organism>
<keyword evidence="5" id="KW-0175">Coiled coil</keyword>
<proteinExistence type="predicted"/>
<evidence type="ECO:0000256" key="2">
    <source>
        <dbReference type="ARBA" id="ARBA00022692"/>
    </source>
</evidence>
<feature type="transmembrane region" description="Helical" evidence="6">
    <location>
        <begin position="34"/>
        <end position="58"/>
    </location>
</feature>
<dbReference type="PANTHER" id="PTHR41335">
    <property type="entry name" value="MEMBRANE PROTEIN-RELATED"/>
    <property type="match status" value="1"/>
</dbReference>
<keyword evidence="4 6" id="KW-0472">Membrane</keyword>
<feature type="coiled-coil region" evidence="5">
    <location>
        <begin position="61"/>
        <end position="95"/>
    </location>
</feature>
<dbReference type="AlphaFoldDB" id="A0A9D1MRE0"/>
<evidence type="ECO:0000256" key="4">
    <source>
        <dbReference type="ARBA" id="ARBA00023136"/>
    </source>
</evidence>
<dbReference type="InterPro" id="IPR010445">
    <property type="entry name" value="LapA_dom"/>
</dbReference>
<evidence type="ECO:0000259" key="7">
    <source>
        <dbReference type="Pfam" id="PF06305"/>
    </source>
</evidence>
<gene>
    <name evidence="8" type="ORF">IAB06_07580</name>
</gene>
<evidence type="ECO:0000256" key="1">
    <source>
        <dbReference type="ARBA" id="ARBA00022475"/>
    </source>
</evidence>
<evidence type="ECO:0000256" key="3">
    <source>
        <dbReference type="ARBA" id="ARBA00022989"/>
    </source>
</evidence>
<evidence type="ECO:0000256" key="5">
    <source>
        <dbReference type="SAM" id="Coils"/>
    </source>
</evidence>
<feature type="domain" description="Lipopolysaccharide assembly protein A" evidence="7">
    <location>
        <begin position="20"/>
        <end position="82"/>
    </location>
</feature>
<name>A0A9D1MRE0_9FIRM</name>